<dbReference type="EMBL" id="RSCD01000018">
    <property type="protein sequence ID" value="RSH86943.1"/>
    <property type="molecule type" value="Genomic_DNA"/>
</dbReference>
<reference evidence="2 3" key="1">
    <citation type="submission" date="2018-11" db="EMBL/GenBank/DDBJ databases">
        <title>Genome sequence of Saitozyma podzolica DSM 27192.</title>
        <authorList>
            <person name="Aliyu H."/>
            <person name="Gorte O."/>
            <person name="Ochsenreither K."/>
        </authorList>
    </citation>
    <scope>NUCLEOTIDE SEQUENCE [LARGE SCALE GENOMIC DNA]</scope>
    <source>
        <strain evidence="2 3">DSM 27192</strain>
    </source>
</reference>
<evidence type="ECO:0000256" key="1">
    <source>
        <dbReference type="SAM" id="MobiDB-lite"/>
    </source>
</evidence>
<name>A0A427Y772_9TREE</name>
<evidence type="ECO:0000313" key="3">
    <source>
        <dbReference type="Proteomes" id="UP000279259"/>
    </source>
</evidence>
<proteinExistence type="predicted"/>
<accession>A0A427Y772</accession>
<protein>
    <recommendedName>
        <fullName evidence="4">BTB domain-containing protein</fullName>
    </recommendedName>
</protein>
<organism evidence="2 3">
    <name type="scientific">Saitozyma podzolica</name>
    <dbReference type="NCBI Taxonomy" id="1890683"/>
    <lineage>
        <taxon>Eukaryota</taxon>
        <taxon>Fungi</taxon>
        <taxon>Dikarya</taxon>
        <taxon>Basidiomycota</taxon>
        <taxon>Agaricomycotina</taxon>
        <taxon>Tremellomycetes</taxon>
        <taxon>Tremellales</taxon>
        <taxon>Trimorphomycetaceae</taxon>
        <taxon>Saitozyma</taxon>
    </lineage>
</organism>
<dbReference type="OrthoDB" id="2564453at2759"/>
<dbReference type="Proteomes" id="UP000279259">
    <property type="component" value="Unassembled WGS sequence"/>
</dbReference>
<keyword evidence="3" id="KW-1185">Reference proteome</keyword>
<dbReference type="AlphaFoldDB" id="A0A427Y772"/>
<feature type="compositionally biased region" description="Basic and acidic residues" evidence="1">
    <location>
        <begin position="1"/>
        <end position="10"/>
    </location>
</feature>
<gene>
    <name evidence="2" type="ORF">EHS25_003430</name>
</gene>
<evidence type="ECO:0008006" key="4">
    <source>
        <dbReference type="Google" id="ProtNLM"/>
    </source>
</evidence>
<feature type="region of interest" description="Disordered" evidence="1">
    <location>
        <begin position="1"/>
        <end position="25"/>
    </location>
</feature>
<dbReference type="STRING" id="1890683.A0A427Y772"/>
<evidence type="ECO:0000313" key="2">
    <source>
        <dbReference type="EMBL" id="RSH86943.1"/>
    </source>
</evidence>
<sequence>MSKADAEGHSAEQLTAIKAEEPPHVHERYNDRSAGFRIISSDNVAFHVRRCYVEAGSRVLGDMLHLGAQAASPPSSGSAEITLSDDELEKADVLVILVDIWHGRPFPCPTNDGTNLLLLKRVIHLVNKYDCPAAAYTIRIALMAFLTKDGVNPLKCFVLLSALDDIAGCAAAIRKTGSWKWTSDLDYGGASSLWRPLTGKSILNIRAWDEQHFAAVPSRYILALLRATAGQDLERDANWNSIASEFSRLMEAVPPPV</sequence>
<comment type="caution">
    <text evidence="2">The sequence shown here is derived from an EMBL/GenBank/DDBJ whole genome shotgun (WGS) entry which is preliminary data.</text>
</comment>